<dbReference type="PANTHER" id="PTHR12483:SF115">
    <property type="entry name" value="COPPER TRANSPORT PROTEIN"/>
    <property type="match status" value="1"/>
</dbReference>
<reference evidence="5" key="1">
    <citation type="submission" date="2021-01" db="UniProtKB">
        <authorList>
            <consortium name="EnsemblMetazoa"/>
        </authorList>
    </citation>
    <scope>IDENTIFICATION</scope>
</reference>
<feature type="transmembrane region" description="Helical" evidence="4">
    <location>
        <begin position="85"/>
        <end position="109"/>
    </location>
</feature>
<sequence length="144" mass="16578">MDHGKSVFHHSQNLTIFIEQWSLRSTKEFVGTCIAIGCLAFFHEAMKVVLHVVTQKQKACHKSSIVILTMNHVKYRKSTFRLRKFCWHLLQTMIYTLQTMSGFLIMLAVMSYNVYILMSAIVGFAFGYLMLGWITAPFGGDIQF</sequence>
<keyword evidence="4" id="KW-0187">Copper transport</keyword>
<keyword evidence="4" id="KW-0186">Copper</keyword>
<dbReference type="AlphaFoldDB" id="A0A7M5V408"/>
<keyword evidence="2 4" id="KW-1133">Transmembrane helix</keyword>
<dbReference type="Pfam" id="PF04145">
    <property type="entry name" value="Ctr"/>
    <property type="match status" value="1"/>
</dbReference>
<dbReference type="PANTHER" id="PTHR12483">
    <property type="entry name" value="SOLUTE CARRIER FAMILY 31 COPPER TRANSPORTERS"/>
    <property type="match status" value="1"/>
</dbReference>
<organism evidence="5 6">
    <name type="scientific">Clytia hemisphaerica</name>
    <dbReference type="NCBI Taxonomy" id="252671"/>
    <lineage>
        <taxon>Eukaryota</taxon>
        <taxon>Metazoa</taxon>
        <taxon>Cnidaria</taxon>
        <taxon>Hydrozoa</taxon>
        <taxon>Hydroidolina</taxon>
        <taxon>Leptothecata</taxon>
        <taxon>Obeliida</taxon>
        <taxon>Clytiidae</taxon>
        <taxon>Clytia</taxon>
    </lineage>
</organism>
<dbReference type="GeneID" id="136824922"/>
<evidence type="ECO:0000256" key="4">
    <source>
        <dbReference type="RuleBase" id="RU367022"/>
    </source>
</evidence>
<evidence type="ECO:0000313" key="5">
    <source>
        <dbReference type="EnsemblMetazoa" id="CLYHEMP010913.1"/>
    </source>
</evidence>
<dbReference type="InterPro" id="IPR007274">
    <property type="entry name" value="Cop_transporter"/>
</dbReference>
<name>A0A7M5V408_9CNID</name>
<comment type="subcellular location">
    <subcellularLocation>
        <location evidence="4">Membrane</location>
        <topology evidence="4">Multi-pass membrane protein</topology>
    </subcellularLocation>
</comment>
<dbReference type="Proteomes" id="UP000594262">
    <property type="component" value="Unplaced"/>
</dbReference>
<comment type="similarity">
    <text evidence="4">Belongs to the copper transporter (Ctr) (TC 1.A.56) family. SLC31A subfamily.</text>
</comment>
<dbReference type="RefSeq" id="XP_066937014.1">
    <property type="nucleotide sequence ID" value="XM_067080913.1"/>
</dbReference>
<evidence type="ECO:0000256" key="2">
    <source>
        <dbReference type="ARBA" id="ARBA00022989"/>
    </source>
</evidence>
<evidence type="ECO:0000313" key="6">
    <source>
        <dbReference type="Proteomes" id="UP000594262"/>
    </source>
</evidence>
<dbReference type="OrthoDB" id="161814at2759"/>
<accession>A0A7M5V408</accession>
<evidence type="ECO:0000256" key="1">
    <source>
        <dbReference type="ARBA" id="ARBA00022692"/>
    </source>
</evidence>
<feature type="transmembrane region" description="Helical" evidence="4">
    <location>
        <begin position="115"/>
        <end position="136"/>
    </location>
</feature>
<protein>
    <recommendedName>
        <fullName evidence="4">Copper transport protein</fullName>
    </recommendedName>
</protein>
<proteinExistence type="inferred from homology"/>
<dbReference type="EnsemblMetazoa" id="CLYHEMT010913.1">
    <property type="protein sequence ID" value="CLYHEMP010913.1"/>
    <property type="gene ID" value="CLYHEMG010913"/>
</dbReference>
<dbReference type="GO" id="GO:0016020">
    <property type="term" value="C:membrane"/>
    <property type="evidence" value="ECO:0007669"/>
    <property type="project" value="UniProtKB-SubCell"/>
</dbReference>
<dbReference type="GO" id="GO:0005375">
    <property type="term" value="F:copper ion transmembrane transporter activity"/>
    <property type="evidence" value="ECO:0007669"/>
    <property type="project" value="UniProtKB-UniRule"/>
</dbReference>
<keyword evidence="6" id="KW-1185">Reference proteome</keyword>
<keyword evidence="4" id="KW-0813">Transport</keyword>
<keyword evidence="1 4" id="KW-0812">Transmembrane</keyword>
<keyword evidence="4" id="KW-0406">Ion transport</keyword>
<keyword evidence="3 4" id="KW-0472">Membrane</keyword>
<evidence type="ECO:0000256" key="3">
    <source>
        <dbReference type="ARBA" id="ARBA00023136"/>
    </source>
</evidence>